<evidence type="ECO:0000256" key="12">
    <source>
        <dbReference type="ARBA" id="ARBA00023326"/>
    </source>
</evidence>
<evidence type="ECO:0000256" key="4">
    <source>
        <dbReference type="ARBA" id="ARBA00022729"/>
    </source>
</evidence>
<dbReference type="Proteomes" id="UP000294933">
    <property type="component" value="Unassembled WGS sequence"/>
</dbReference>
<evidence type="ECO:0000256" key="15">
    <source>
        <dbReference type="ARBA" id="ARBA00048766"/>
    </source>
</evidence>
<comment type="subcellular location">
    <subcellularLocation>
        <location evidence="1">Secreted</location>
    </subcellularLocation>
</comment>
<dbReference type="GO" id="GO:0004650">
    <property type="term" value="F:polygalacturonase activity"/>
    <property type="evidence" value="ECO:0007669"/>
    <property type="project" value="InterPro"/>
</dbReference>
<sequence>MRLSITLVTLVSYYAVSVSAAPSCTVTAAGAGKDDAPALLAAVQACPTTIIPVGTTLNISTRLDMTGLSNKEIKLQGTIRFNPNIPYWSGNGFSYPFQTQVTFWQLGGTNLHIDGGGTLDGAGQAWYDAFKKNGSLLRPILLTVYKAKTVVIENIKMVNPPEWFNFVNEGTDITYNNLNLSAVSTNSNPAKNTDGWDIYRSDTVKITNCNINNGDDCVAFKPNATNIFVNNLLCNGSHGISVGSLGQYKGVYDIVQNVVASNIRISNAENGARVKAWAGQNVGSGLVKNVTFSGFTQTNNANPVIIDQCYETSASACTQYPSNVYISGVSFNGMSGTASKTTVASILCSPDNRCSGVAVNNFNLIPPAKKGAAKYACQNVALTGNAASLFGTCATT</sequence>
<dbReference type="STRING" id="50990.A0A4Y7Q7Y4"/>
<dbReference type="GO" id="GO:0005576">
    <property type="term" value="C:extracellular region"/>
    <property type="evidence" value="ECO:0007669"/>
    <property type="project" value="UniProtKB-SubCell"/>
</dbReference>
<dbReference type="GO" id="GO:0045490">
    <property type="term" value="P:pectin catabolic process"/>
    <property type="evidence" value="ECO:0007669"/>
    <property type="project" value="UniProtKB-ARBA"/>
</dbReference>
<feature type="signal peptide" evidence="18">
    <location>
        <begin position="1"/>
        <end position="20"/>
    </location>
</feature>
<evidence type="ECO:0000256" key="10">
    <source>
        <dbReference type="ARBA" id="ARBA00023295"/>
    </source>
</evidence>
<dbReference type="AlphaFoldDB" id="A0A4Y7Q7Y4"/>
<evidence type="ECO:0000256" key="11">
    <source>
        <dbReference type="ARBA" id="ARBA00023316"/>
    </source>
</evidence>
<proteinExistence type="inferred from homology"/>
<evidence type="ECO:0000256" key="13">
    <source>
        <dbReference type="ARBA" id="ARBA00037312"/>
    </source>
</evidence>
<organism evidence="19 20">
    <name type="scientific">Rickenella mellea</name>
    <dbReference type="NCBI Taxonomy" id="50990"/>
    <lineage>
        <taxon>Eukaryota</taxon>
        <taxon>Fungi</taxon>
        <taxon>Dikarya</taxon>
        <taxon>Basidiomycota</taxon>
        <taxon>Agaricomycotina</taxon>
        <taxon>Agaricomycetes</taxon>
        <taxon>Hymenochaetales</taxon>
        <taxon>Rickenellaceae</taxon>
        <taxon>Rickenella</taxon>
    </lineage>
</organism>
<keyword evidence="12" id="KW-0624">Polysaccharide degradation</keyword>
<evidence type="ECO:0000256" key="16">
    <source>
        <dbReference type="PROSITE-ProRule" id="PRU10052"/>
    </source>
</evidence>
<dbReference type="Gene3D" id="2.160.20.10">
    <property type="entry name" value="Single-stranded right-handed beta-helix, Pectin lyase-like"/>
    <property type="match status" value="1"/>
</dbReference>
<name>A0A4Y7Q7Y4_9AGAM</name>
<dbReference type="Pfam" id="PF00295">
    <property type="entry name" value="Glyco_hydro_28"/>
    <property type="match status" value="1"/>
</dbReference>
<evidence type="ECO:0000256" key="5">
    <source>
        <dbReference type="ARBA" id="ARBA00022737"/>
    </source>
</evidence>
<dbReference type="InterPro" id="IPR006626">
    <property type="entry name" value="PbH1"/>
</dbReference>
<evidence type="ECO:0000256" key="17">
    <source>
        <dbReference type="RuleBase" id="RU361169"/>
    </source>
</evidence>
<dbReference type="EC" id="3.2.1.67" evidence="14"/>
<evidence type="ECO:0000256" key="2">
    <source>
        <dbReference type="ARBA" id="ARBA00008834"/>
    </source>
</evidence>
<comment type="function">
    <text evidence="13">Specific in hydrolyzing the terminal glycosidic bond of polygalacturonic acid and oligogalacturonates.</text>
</comment>
<evidence type="ECO:0000256" key="8">
    <source>
        <dbReference type="ARBA" id="ARBA00023180"/>
    </source>
</evidence>
<evidence type="ECO:0000313" key="19">
    <source>
        <dbReference type="EMBL" id="TDL23426.1"/>
    </source>
</evidence>
<keyword evidence="7" id="KW-1015">Disulfide bond</keyword>
<reference evidence="19 20" key="1">
    <citation type="submission" date="2018-06" db="EMBL/GenBank/DDBJ databases">
        <title>A transcriptomic atlas of mushroom development highlights an independent origin of complex multicellularity.</title>
        <authorList>
            <consortium name="DOE Joint Genome Institute"/>
            <person name="Krizsan K."/>
            <person name="Almasi E."/>
            <person name="Merenyi Z."/>
            <person name="Sahu N."/>
            <person name="Viragh M."/>
            <person name="Koszo T."/>
            <person name="Mondo S."/>
            <person name="Kiss B."/>
            <person name="Balint B."/>
            <person name="Kues U."/>
            <person name="Barry K."/>
            <person name="Hegedus J.C."/>
            <person name="Henrissat B."/>
            <person name="Johnson J."/>
            <person name="Lipzen A."/>
            <person name="Ohm R."/>
            <person name="Nagy I."/>
            <person name="Pangilinan J."/>
            <person name="Yan J."/>
            <person name="Xiong Y."/>
            <person name="Grigoriev I.V."/>
            <person name="Hibbett D.S."/>
            <person name="Nagy L.G."/>
        </authorList>
    </citation>
    <scope>NUCLEOTIDE SEQUENCE [LARGE SCALE GENOMIC DNA]</scope>
    <source>
        <strain evidence="19 20">SZMC22713</strain>
    </source>
</reference>
<keyword evidence="11" id="KW-0961">Cell wall biogenesis/degradation</keyword>
<dbReference type="InterPro" id="IPR012334">
    <property type="entry name" value="Pectin_lyas_fold"/>
</dbReference>
<protein>
    <recommendedName>
        <fullName evidence="14">galacturonan 1,4-alpha-galacturonidase</fullName>
        <ecNumber evidence="14">3.2.1.67</ecNumber>
    </recommendedName>
</protein>
<evidence type="ECO:0000256" key="9">
    <source>
        <dbReference type="ARBA" id="ARBA00023277"/>
    </source>
</evidence>
<dbReference type="SUPFAM" id="SSF51126">
    <property type="entry name" value="Pectin lyase-like"/>
    <property type="match status" value="1"/>
</dbReference>
<evidence type="ECO:0000256" key="6">
    <source>
        <dbReference type="ARBA" id="ARBA00022801"/>
    </source>
</evidence>
<evidence type="ECO:0000256" key="1">
    <source>
        <dbReference type="ARBA" id="ARBA00004613"/>
    </source>
</evidence>
<dbReference type="PROSITE" id="PS00502">
    <property type="entry name" value="POLYGALACTURONASE"/>
    <property type="match status" value="1"/>
</dbReference>
<dbReference type="VEuPathDB" id="FungiDB:BD410DRAFT_827745"/>
<dbReference type="PANTHER" id="PTHR31736:SF12">
    <property type="entry name" value="EXO-POLYGALACTURONASE, PUTATIVE-RELATED"/>
    <property type="match status" value="1"/>
</dbReference>
<evidence type="ECO:0000256" key="14">
    <source>
        <dbReference type="ARBA" id="ARBA00038933"/>
    </source>
</evidence>
<evidence type="ECO:0000256" key="7">
    <source>
        <dbReference type="ARBA" id="ARBA00023157"/>
    </source>
</evidence>
<dbReference type="EMBL" id="ML170170">
    <property type="protein sequence ID" value="TDL23426.1"/>
    <property type="molecule type" value="Genomic_DNA"/>
</dbReference>
<comment type="catalytic activity">
    <reaction evidence="15">
        <text>[(1-&gt;4)-alpha-D-galacturonosyl](n) + H2O = alpha-D-galacturonate + [(1-&gt;4)-alpha-D-galacturonosyl](n-1)</text>
        <dbReference type="Rhea" id="RHEA:14117"/>
        <dbReference type="Rhea" id="RHEA-COMP:14570"/>
        <dbReference type="Rhea" id="RHEA-COMP:14572"/>
        <dbReference type="ChEBI" id="CHEBI:15377"/>
        <dbReference type="ChEBI" id="CHEBI:58658"/>
        <dbReference type="ChEBI" id="CHEBI:140523"/>
        <dbReference type="EC" id="3.2.1.67"/>
    </reaction>
</comment>
<evidence type="ECO:0000256" key="18">
    <source>
        <dbReference type="SAM" id="SignalP"/>
    </source>
</evidence>
<dbReference type="GO" id="GO:0047911">
    <property type="term" value="F:galacturan 1,4-alpha-galacturonidase activity"/>
    <property type="evidence" value="ECO:0007669"/>
    <property type="project" value="UniProtKB-EC"/>
</dbReference>
<dbReference type="SMART" id="SM00710">
    <property type="entry name" value="PbH1"/>
    <property type="match status" value="5"/>
</dbReference>
<gene>
    <name evidence="19" type="ORF">BD410DRAFT_827745</name>
</gene>
<evidence type="ECO:0000256" key="3">
    <source>
        <dbReference type="ARBA" id="ARBA00022525"/>
    </source>
</evidence>
<dbReference type="GO" id="GO:0071555">
    <property type="term" value="P:cell wall organization"/>
    <property type="evidence" value="ECO:0007669"/>
    <property type="project" value="UniProtKB-KW"/>
</dbReference>
<dbReference type="InterPro" id="IPR000743">
    <property type="entry name" value="Glyco_hydro_28"/>
</dbReference>
<evidence type="ECO:0000313" key="20">
    <source>
        <dbReference type="Proteomes" id="UP000294933"/>
    </source>
</evidence>
<comment type="similarity">
    <text evidence="2 17">Belongs to the glycosyl hydrolase 28 family.</text>
</comment>
<keyword evidence="9" id="KW-0119">Carbohydrate metabolism</keyword>
<keyword evidence="4 18" id="KW-0732">Signal</keyword>
<dbReference type="InterPro" id="IPR011050">
    <property type="entry name" value="Pectin_lyase_fold/virulence"/>
</dbReference>
<dbReference type="PANTHER" id="PTHR31736">
    <property type="match status" value="1"/>
</dbReference>
<keyword evidence="8" id="KW-0325">Glycoprotein</keyword>
<accession>A0A4Y7Q7Y4</accession>
<keyword evidence="3" id="KW-0964">Secreted</keyword>
<keyword evidence="20" id="KW-1185">Reference proteome</keyword>
<feature type="chain" id="PRO_5021250573" description="galacturonan 1,4-alpha-galacturonidase" evidence="18">
    <location>
        <begin position="21"/>
        <end position="396"/>
    </location>
</feature>
<keyword evidence="5" id="KW-0677">Repeat</keyword>
<feature type="active site" evidence="16">
    <location>
        <position position="238"/>
    </location>
</feature>
<dbReference type="OrthoDB" id="187139at2759"/>
<keyword evidence="10 17" id="KW-0326">Glycosidase</keyword>
<keyword evidence="6 17" id="KW-0378">Hydrolase</keyword>